<sequence>MTDLCQELGGGAFNCFASYLSQRDTWDFWTLADRVVVIRWRSLPSTSILTISDSWRR</sequence>
<dbReference type="Proteomes" id="UP000828390">
    <property type="component" value="Unassembled WGS sequence"/>
</dbReference>
<organism evidence="1 2">
    <name type="scientific">Dreissena polymorpha</name>
    <name type="common">Zebra mussel</name>
    <name type="synonym">Mytilus polymorpha</name>
    <dbReference type="NCBI Taxonomy" id="45954"/>
    <lineage>
        <taxon>Eukaryota</taxon>
        <taxon>Metazoa</taxon>
        <taxon>Spiralia</taxon>
        <taxon>Lophotrochozoa</taxon>
        <taxon>Mollusca</taxon>
        <taxon>Bivalvia</taxon>
        <taxon>Autobranchia</taxon>
        <taxon>Heteroconchia</taxon>
        <taxon>Euheterodonta</taxon>
        <taxon>Imparidentia</taxon>
        <taxon>Neoheterodontei</taxon>
        <taxon>Myida</taxon>
        <taxon>Dreissenoidea</taxon>
        <taxon>Dreissenidae</taxon>
        <taxon>Dreissena</taxon>
    </lineage>
</organism>
<reference evidence="1" key="2">
    <citation type="submission" date="2020-11" db="EMBL/GenBank/DDBJ databases">
        <authorList>
            <person name="McCartney M.A."/>
            <person name="Auch B."/>
            <person name="Kono T."/>
            <person name="Mallez S."/>
            <person name="Becker A."/>
            <person name="Gohl D.M."/>
            <person name="Silverstein K.A.T."/>
            <person name="Koren S."/>
            <person name="Bechman K.B."/>
            <person name="Herman A."/>
            <person name="Abrahante J.E."/>
            <person name="Garbe J."/>
        </authorList>
    </citation>
    <scope>NUCLEOTIDE SEQUENCE</scope>
    <source>
        <strain evidence="1">Duluth1</strain>
        <tissue evidence="1">Whole animal</tissue>
    </source>
</reference>
<reference evidence="1" key="1">
    <citation type="journal article" date="2019" name="bioRxiv">
        <title>The Genome of the Zebra Mussel, Dreissena polymorpha: A Resource for Invasive Species Research.</title>
        <authorList>
            <person name="McCartney M.A."/>
            <person name="Auch B."/>
            <person name="Kono T."/>
            <person name="Mallez S."/>
            <person name="Zhang Y."/>
            <person name="Obille A."/>
            <person name="Becker A."/>
            <person name="Abrahante J.E."/>
            <person name="Garbe J."/>
            <person name="Badalamenti J.P."/>
            <person name="Herman A."/>
            <person name="Mangelson H."/>
            <person name="Liachko I."/>
            <person name="Sullivan S."/>
            <person name="Sone E.D."/>
            <person name="Koren S."/>
            <person name="Silverstein K.A.T."/>
            <person name="Beckman K.B."/>
            <person name="Gohl D.M."/>
        </authorList>
    </citation>
    <scope>NUCLEOTIDE SEQUENCE</scope>
    <source>
        <strain evidence="1">Duluth1</strain>
        <tissue evidence="1">Whole animal</tissue>
    </source>
</reference>
<protein>
    <submittedName>
        <fullName evidence="1">Uncharacterized protein</fullName>
    </submittedName>
</protein>
<evidence type="ECO:0000313" key="1">
    <source>
        <dbReference type="EMBL" id="KAH3804616.1"/>
    </source>
</evidence>
<proteinExistence type="predicted"/>
<accession>A0A9D4FUN4</accession>
<dbReference type="EMBL" id="JAIWYP010000006">
    <property type="protein sequence ID" value="KAH3804616.1"/>
    <property type="molecule type" value="Genomic_DNA"/>
</dbReference>
<name>A0A9D4FUN4_DREPO</name>
<dbReference type="AlphaFoldDB" id="A0A9D4FUN4"/>
<comment type="caution">
    <text evidence="1">The sequence shown here is derived from an EMBL/GenBank/DDBJ whole genome shotgun (WGS) entry which is preliminary data.</text>
</comment>
<keyword evidence="2" id="KW-1185">Reference proteome</keyword>
<evidence type="ECO:0000313" key="2">
    <source>
        <dbReference type="Proteomes" id="UP000828390"/>
    </source>
</evidence>
<gene>
    <name evidence="1" type="ORF">DPMN_132905</name>
</gene>